<geneLocation type="plasmid" evidence="1">
    <name>pSH163_135</name>
</geneLocation>
<name>H9TII9_SALET</name>
<proteinExistence type="predicted"/>
<dbReference type="AlphaFoldDB" id="H9TII9"/>
<organism evidence="1">
    <name type="scientific">Salmonella enterica subsp. enterica serovar Heidelberg</name>
    <dbReference type="NCBI Taxonomy" id="611"/>
    <lineage>
        <taxon>Bacteria</taxon>
        <taxon>Pseudomonadati</taxon>
        <taxon>Pseudomonadota</taxon>
        <taxon>Gammaproteobacteria</taxon>
        <taxon>Enterobacterales</taxon>
        <taxon>Enterobacteriaceae</taxon>
        <taxon>Salmonella</taxon>
    </lineage>
</organism>
<protein>
    <submittedName>
        <fullName evidence="1">Uncharacterized protein</fullName>
    </submittedName>
</protein>
<dbReference type="EMBL" id="JN983045">
    <property type="protein sequence ID" value="AFG21007.1"/>
    <property type="molecule type" value="Genomic_DNA"/>
</dbReference>
<keyword evidence="1" id="KW-0614">Plasmid</keyword>
<sequence length="97" mass="11257">MVLIPLDTKLRQVNHIYESDIIQLSVYRVILSHKYKAPVAKYGYVRTVVETADGDRVRYIKTNLLSEKEVVKLWHRYQSIRSGQVKTSCSCGGKFHM</sequence>
<reference evidence="1" key="1">
    <citation type="submission" date="2011-11" db="EMBL/GenBank/DDBJ databases">
        <title>DNA Sequence Analysis of Plasmids from Multidrug Resistant Salmonella enterica Serotype Heidelberg Isolates.</title>
        <authorList>
            <person name="Han J."/>
            <person name="Lynne A.M."/>
            <person name="David D.E."/>
            <person name="Tang H."/>
            <person name="Foley S.L."/>
        </authorList>
    </citation>
    <scope>NUCLEOTIDE SEQUENCE</scope>
    <source>
        <strain evidence="1">163</strain>
        <plasmid evidence="1">pSH163_135</plasmid>
    </source>
</reference>
<evidence type="ECO:0000313" key="1">
    <source>
        <dbReference type="EMBL" id="AFG21007.1"/>
    </source>
</evidence>
<gene>
    <name evidence="1" type="ORF">pSH163_135_12</name>
</gene>
<accession>H9TII9</accession>